<evidence type="ECO:0000313" key="1">
    <source>
        <dbReference type="EMBL" id="KAJ3659215.1"/>
    </source>
</evidence>
<name>A0AA38IPD9_9CUCU</name>
<dbReference type="Proteomes" id="UP001168821">
    <property type="component" value="Unassembled WGS sequence"/>
</dbReference>
<gene>
    <name evidence="1" type="ORF">Zmor_010916</name>
</gene>
<proteinExistence type="predicted"/>
<dbReference type="AlphaFoldDB" id="A0AA38IPD9"/>
<comment type="caution">
    <text evidence="1">The sequence shown here is derived from an EMBL/GenBank/DDBJ whole genome shotgun (WGS) entry which is preliminary data.</text>
</comment>
<protein>
    <submittedName>
        <fullName evidence="1">Uncharacterized protein</fullName>
    </submittedName>
</protein>
<reference evidence="1" key="1">
    <citation type="journal article" date="2023" name="G3 (Bethesda)">
        <title>Whole genome assemblies of Zophobas morio and Tenebrio molitor.</title>
        <authorList>
            <person name="Kaur S."/>
            <person name="Stinson S.A."/>
            <person name="diCenzo G.C."/>
        </authorList>
    </citation>
    <scope>NUCLEOTIDE SEQUENCE</scope>
    <source>
        <strain evidence="1">QUZm001</strain>
    </source>
</reference>
<organism evidence="1 2">
    <name type="scientific">Zophobas morio</name>
    <dbReference type="NCBI Taxonomy" id="2755281"/>
    <lineage>
        <taxon>Eukaryota</taxon>
        <taxon>Metazoa</taxon>
        <taxon>Ecdysozoa</taxon>
        <taxon>Arthropoda</taxon>
        <taxon>Hexapoda</taxon>
        <taxon>Insecta</taxon>
        <taxon>Pterygota</taxon>
        <taxon>Neoptera</taxon>
        <taxon>Endopterygota</taxon>
        <taxon>Coleoptera</taxon>
        <taxon>Polyphaga</taxon>
        <taxon>Cucujiformia</taxon>
        <taxon>Tenebrionidae</taxon>
        <taxon>Zophobas</taxon>
    </lineage>
</organism>
<keyword evidence="2" id="KW-1185">Reference proteome</keyword>
<sequence length="100" mass="11496">MIRQRHQSTIRVWRSNNLNFIREHSKITHRGRCRRAEFGASGSGCSPIHDGDSSKHCRTALLHYEHAVRAGRYDRKLVVGSRLWTEVDSVTSSQPPLLLF</sequence>
<accession>A0AA38IPD9</accession>
<dbReference type="EMBL" id="JALNTZ010000003">
    <property type="protein sequence ID" value="KAJ3659215.1"/>
    <property type="molecule type" value="Genomic_DNA"/>
</dbReference>
<evidence type="ECO:0000313" key="2">
    <source>
        <dbReference type="Proteomes" id="UP001168821"/>
    </source>
</evidence>